<dbReference type="InParanoid" id="A0A078B134"/>
<feature type="transmembrane region" description="Helical" evidence="1">
    <location>
        <begin position="56"/>
        <end position="76"/>
    </location>
</feature>
<feature type="transmembrane region" description="Helical" evidence="1">
    <location>
        <begin position="15"/>
        <end position="35"/>
    </location>
</feature>
<sequence>MAQTIVIAIESMMNILNGVEILITSPLKLFYLIFIPRFTNHAAIFQFMQKDNSSRVIWFIDNAINVWVIGISWIGISQKMEADTTNSTFQFQDLDQA</sequence>
<dbReference type="Proteomes" id="UP000039865">
    <property type="component" value="Unassembled WGS sequence"/>
</dbReference>
<evidence type="ECO:0000313" key="2">
    <source>
        <dbReference type="EMBL" id="CDW88274.1"/>
    </source>
</evidence>
<keyword evidence="1" id="KW-0812">Transmembrane</keyword>
<gene>
    <name evidence="2" type="primary">Contig13540.g14449</name>
    <name evidence="2" type="ORF">STYLEM_17393</name>
</gene>
<keyword evidence="1" id="KW-0472">Membrane</keyword>
<keyword evidence="1" id="KW-1133">Transmembrane helix</keyword>
<protein>
    <submittedName>
        <fullName evidence="2">Uncharacterized protein</fullName>
    </submittedName>
</protein>
<keyword evidence="3" id="KW-1185">Reference proteome</keyword>
<dbReference type="EMBL" id="CCKQ01016402">
    <property type="protein sequence ID" value="CDW88274.1"/>
    <property type="molecule type" value="Genomic_DNA"/>
</dbReference>
<evidence type="ECO:0000313" key="3">
    <source>
        <dbReference type="Proteomes" id="UP000039865"/>
    </source>
</evidence>
<reference evidence="2 3" key="1">
    <citation type="submission" date="2014-06" db="EMBL/GenBank/DDBJ databases">
        <authorList>
            <person name="Swart Estienne"/>
        </authorList>
    </citation>
    <scope>NUCLEOTIDE SEQUENCE [LARGE SCALE GENOMIC DNA]</scope>
    <source>
        <strain evidence="2 3">130c</strain>
    </source>
</reference>
<proteinExistence type="predicted"/>
<evidence type="ECO:0000256" key="1">
    <source>
        <dbReference type="SAM" id="Phobius"/>
    </source>
</evidence>
<name>A0A078B134_STYLE</name>
<organism evidence="2 3">
    <name type="scientific">Stylonychia lemnae</name>
    <name type="common">Ciliate</name>
    <dbReference type="NCBI Taxonomy" id="5949"/>
    <lineage>
        <taxon>Eukaryota</taxon>
        <taxon>Sar</taxon>
        <taxon>Alveolata</taxon>
        <taxon>Ciliophora</taxon>
        <taxon>Intramacronucleata</taxon>
        <taxon>Spirotrichea</taxon>
        <taxon>Stichotrichia</taxon>
        <taxon>Sporadotrichida</taxon>
        <taxon>Oxytrichidae</taxon>
        <taxon>Stylonychinae</taxon>
        <taxon>Stylonychia</taxon>
    </lineage>
</organism>
<dbReference type="AlphaFoldDB" id="A0A078B134"/>
<accession>A0A078B134</accession>